<evidence type="ECO:0000256" key="1">
    <source>
        <dbReference type="ARBA" id="ARBA00006547"/>
    </source>
</evidence>
<dbReference type="PANTHER" id="PTHR11786">
    <property type="entry name" value="N-HYDROXYARYLAMINE O-ACETYLTRANSFERASE"/>
    <property type="match status" value="1"/>
</dbReference>
<comment type="similarity">
    <text evidence="1">Belongs to the arylamine N-acetyltransferase family.</text>
</comment>
<dbReference type="SUPFAM" id="SSF54001">
    <property type="entry name" value="Cysteine proteinases"/>
    <property type="match status" value="1"/>
</dbReference>
<dbReference type="PANTHER" id="PTHR11786:SF0">
    <property type="entry name" value="ARYLAMINE N-ACETYLTRANSFERASE 4-RELATED"/>
    <property type="match status" value="1"/>
</dbReference>
<name>A0ABN8AIL0_9BACI</name>
<reference evidence="2 3" key="1">
    <citation type="submission" date="2021-10" db="EMBL/GenBank/DDBJ databases">
        <authorList>
            <person name="Criscuolo A."/>
        </authorList>
    </citation>
    <scope>NUCLEOTIDE SEQUENCE [LARGE SCALE GENOMIC DNA]</scope>
    <source>
        <strain evidence="3">CIP 111883</strain>
    </source>
</reference>
<organism evidence="2 3">
    <name type="scientific">Sutcliffiella rhizosphaerae</name>
    <dbReference type="NCBI Taxonomy" id="2880967"/>
    <lineage>
        <taxon>Bacteria</taxon>
        <taxon>Bacillati</taxon>
        <taxon>Bacillota</taxon>
        <taxon>Bacilli</taxon>
        <taxon>Bacillales</taxon>
        <taxon>Bacillaceae</taxon>
        <taxon>Sutcliffiella</taxon>
    </lineage>
</organism>
<dbReference type="InterPro" id="IPR038765">
    <property type="entry name" value="Papain-like_cys_pep_sf"/>
</dbReference>
<evidence type="ECO:0000313" key="3">
    <source>
        <dbReference type="Proteomes" id="UP000789833"/>
    </source>
</evidence>
<keyword evidence="3" id="KW-1185">Reference proteome</keyword>
<dbReference type="Pfam" id="PF00797">
    <property type="entry name" value="Acetyltransf_2"/>
    <property type="match status" value="1"/>
</dbReference>
<dbReference type="InterPro" id="IPR053710">
    <property type="entry name" value="Arylamine_NAT_domain_sf"/>
</dbReference>
<protein>
    <recommendedName>
        <fullName evidence="4">Arylamine N-acetyltransferase</fullName>
    </recommendedName>
</protein>
<evidence type="ECO:0008006" key="4">
    <source>
        <dbReference type="Google" id="ProtNLM"/>
    </source>
</evidence>
<evidence type="ECO:0000313" key="2">
    <source>
        <dbReference type="EMBL" id="CAG9622943.1"/>
    </source>
</evidence>
<dbReference type="RefSeq" id="WP_230503926.1">
    <property type="nucleotide sequence ID" value="NZ_CAKJTJ010000030.1"/>
</dbReference>
<dbReference type="InterPro" id="IPR001447">
    <property type="entry name" value="Arylamine_N-AcTrfase"/>
</dbReference>
<comment type="caution">
    <text evidence="2">The sequence shown here is derived from an EMBL/GenBank/DDBJ whole genome shotgun (WGS) entry which is preliminary data.</text>
</comment>
<gene>
    <name evidence="2" type="ORF">BACCIP111883_03738</name>
</gene>
<dbReference type="Gene3D" id="3.30.2140.20">
    <property type="match status" value="1"/>
</dbReference>
<dbReference type="EMBL" id="CAKJTJ010000030">
    <property type="protein sequence ID" value="CAG9622943.1"/>
    <property type="molecule type" value="Genomic_DNA"/>
</dbReference>
<proteinExistence type="inferred from homology"/>
<dbReference type="Proteomes" id="UP000789833">
    <property type="component" value="Unassembled WGS sequence"/>
</dbReference>
<sequence>MNTKGKFLRHLGLEEKEPTLSYLNELIEAHQTKVRWETWTKFIDFEERDENNFFLPEIDEYVDRVCTTGTGGTCWTLARGFHFLLKELGFDVSYLYMEPGHLCLQVMLDQPYYVDVGYCAPLYKAYPLNESFTVSADTETFRYQVKGEDVLVEREPGPTKTLKLIPVTWEEMKEPLMKSHDWNEGFAFHSLRIFGYIDGEPVQLRDKSIRRFKNQTIQEEELAPEEIRFWIEKKFNADYSLYEKAKDIKTVRKHEE</sequence>
<accession>A0ABN8AIL0</accession>